<dbReference type="SUPFAM" id="SSF51445">
    <property type="entry name" value="(Trans)glycosidases"/>
    <property type="match status" value="1"/>
</dbReference>
<protein>
    <recommendedName>
        <fullName evidence="2 5">Alpha-galactosidase</fullName>
        <ecNumber evidence="2 5">3.2.1.22</ecNumber>
    </recommendedName>
</protein>
<feature type="binding site" evidence="7">
    <location>
        <begin position="369"/>
        <end position="370"/>
    </location>
    <ligand>
        <name>substrate</name>
    </ligand>
</feature>
<feature type="binding site" evidence="7">
    <location>
        <position position="446"/>
    </location>
    <ligand>
        <name>substrate</name>
    </ligand>
</feature>
<feature type="domain" description="Glycosyl hydrolase family 36 N-terminal" evidence="9">
    <location>
        <begin position="30"/>
        <end position="287"/>
    </location>
</feature>
<dbReference type="Gene3D" id="2.70.98.60">
    <property type="entry name" value="alpha-galactosidase from lactobacil brevis"/>
    <property type="match status" value="1"/>
</dbReference>
<dbReference type="PROSITE" id="PS00512">
    <property type="entry name" value="ALPHA_GALACTOSIDASE"/>
    <property type="match status" value="1"/>
</dbReference>
<dbReference type="PIRSF" id="PIRSF005536">
    <property type="entry name" value="Agal"/>
    <property type="match status" value="1"/>
</dbReference>
<dbReference type="InterPro" id="IPR002252">
    <property type="entry name" value="Glyco_hydro_36"/>
</dbReference>
<gene>
    <name evidence="10" type="ORF">H8710_02040</name>
</gene>
<dbReference type="GO" id="GO:0004557">
    <property type="term" value="F:alpha-galactosidase activity"/>
    <property type="evidence" value="ECO:0007669"/>
    <property type="project" value="UniProtKB-UniRule"/>
</dbReference>
<dbReference type="EMBL" id="JACRSV010000001">
    <property type="protein sequence ID" value="MBC8558843.1"/>
    <property type="molecule type" value="Genomic_DNA"/>
</dbReference>
<keyword evidence="3 5" id="KW-0378">Hydrolase</keyword>
<organism evidence="10 11">
    <name type="scientific">Fumia xinanensis</name>
    <dbReference type="NCBI Taxonomy" id="2763659"/>
    <lineage>
        <taxon>Bacteria</taxon>
        <taxon>Bacillati</taxon>
        <taxon>Bacillota</taxon>
        <taxon>Clostridia</taxon>
        <taxon>Eubacteriales</taxon>
        <taxon>Oscillospiraceae</taxon>
        <taxon>Fumia</taxon>
    </lineage>
</organism>
<feature type="binding site" evidence="7">
    <location>
        <position position="529"/>
    </location>
    <ligand>
        <name>substrate</name>
    </ligand>
</feature>
<feature type="active site" description="Nucleophile" evidence="6">
    <location>
        <position position="481"/>
    </location>
</feature>
<dbReference type="RefSeq" id="WP_249293741.1">
    <property type="nucleotide sequence ID" value="NZ_JACRSV010000001.1"/>
</dbReference>
<reference evidence="10" key="1">
    <citation type="submission" date="2020-08" db="EMBL/GenBank/DDBJ databases">
        <title>Genome public.</title>
        <authorList>
            <person name="Liu C."/>
            <person name="Sun Q."/>
        </authorList>
    </citation>
    <scope>NUCLEOTIDE SEQUENCE</scope>
    <source>
        <strain evidence="10">NSJ-33</strain>
    </source>
</reference>
<evidence type="ECO:0000256" key="6">
    <source>
        <dbReference type="PIRSR" id="PIRSR005536-1"/>
    </source>
</evidence>
<keyword evidence="4 5" id="KW-0326">Glycosidase</keyword>
<feature type="active site" description="Proton donor" evidence="6">
    <location>
        <position position="551"/>
    </location>
</feature>
<evidence type="ECO:0000256" key="3">
    <source>
        <dbReference type="ARBA" id="ARBA00022801"/>
    </source>
</evidence>
<dbReference type="GO" id="GO:0016052">
    <property type="term" value="P:carbohydrate catabolic process"/>
    <property type="evidence" value="ECO:0007669"/>
    <property type="project" value="InterPro"/>
</dbReference>
<feature type="binding site" evidence="7">
    <location>
        <begin position="479"/>
        <end position="483"/>
    </location>
    <ligand>
        <name>substrate</name>
    </ligand>
</feature>
<evidence type="ECO:0000256" key="2">
    <source>
        <dbReference type="ARBA" id="ARBA00012755"/>
    </source>
</evidence>
<dbReference type="PANTHER" id="PTHR43053">
    <property type="entry name" value="GLYCOSIDASE FAMILY 31"/>
    <property type="match status" value="1"/>
</dbReference>
<proteinExistence type="inferred from homology"/>
<comment type="catalytic activity">
    <reaction evidence="1 5">
        <text>Hydrolysis of terminal, non-reducing alpha-D-galactose residues in alpha-D-galactosides, including galactose oligosaccharides, galactomannans and galactolipids.</text>
        <dbReference type="EC" id="3.2.1.22"/>
    </reaction>
</comment>
<dbReference type="InterPro" id="IPR050985">
    <property type="entry name" value="Alpha-glycosidase_related"/>
</dbReference>
<dbReference type="InterPro" id="IPR031705">
    <property type="entry name" value="Glyco_hydro_36_C"/>
</dbReference>
<dbReference type="Pfam" id="PF02065">
    <property type="entry name" value="Melibiase"/>
    <property type="match status" value="1"/>
</dbReference>
<evidence type="ECO:0000256" key="1">
    <source>
        <dbReference type="ARBA" id="ARBA00001255"/>
    </source>
</evidence>
<dbReference type="Pfam" id="PF16874">
    <property type="entry name" value="Glyco_hydro_36C"/>
    <property type="match status" value="1"/>
</dbReference>
<dbReference type="PRINTS" id="PR00743">
    <property type="entry name" value="GLHYDRLASE36"/>
</dbReference>
<keyword evidence="11" id="KW-1185">Reference proteome</keyword>
<comment type="similarity">
    <text evidence="5">Belongs to the glycosyl hydrolase.</text>
</comment>
<dbReference type="InterPro" id="IPR031704">
    <property type="entry name" value="Glyco_hydro_36_N"/>
</dbReference>
<feature type="binding site" evidence="7">
    <location>
        <position position="551"/>
    </location>
    <ligand>
        <name>substrate</name>
    </ligand>
</feature>
<dbReference type="FunFam" id="3.20.20.70:FF:000118">
    <property type="entry name" value="Alpha-galactosidase"/>
    <property type="match status" value="1"/>
</dbReference>
<dbReference type="InterPro" id="IPR000111">
    <property type="entry name" value="Glyco_hydro_27/36_CS"/>
</dbReference>
<evidence type="ECO:0000313" key="10">
    <source>
        <dbReference type="EMBL" id="MBC8558843.1"/>
    </source>
</evidence>
<dbReference type="AlphaFoldDB" id="A0A926E3E8"/>
<dbReference type="InterPro" id="IPR013780">
    <property type="entry name" value="Glyco_hydro_b"/>
</dbReference>
<comment type="caution">
    <text evidence="10">The sequence shown here is derived from an EMBL/GenBank/DDBJ whole genome shotgun (WGS) entry which is preliminary data.</text>
</comment>
<dbReference type="InterPro" id="IPR038417">
    <property type="entry name" value="Alpga-gal_N_sf"/>
</dbReference>
<evidence type="ECO:0000256" key="4">
    <source>
        <dbReference type="ARBA" id="ARBA00023295"/>
    </source>
</evidence>
<dbReference type="Gene3D" id="2.60.40.1180">
    <property type="entry name" value="Golgi alpha-mannosidase II"/>
    <property type="match status" value="1"/>
</dbReference>
<evidence type="ECO:0000256" key="5">
    <source>
        <dbReference type="PIRNR" id="PIRNR005536"/>
    </source>
</evidence>
<evidence type="ECO:0000313" key="11">
    <source>
        <dbReference type="Proteomes" id="UP000610760"/>
    </source>
</evidence>
<evidence type="ECO:0000259" key="9">
    <source>
        <dbReference type="Pfam" id="PF16875"/>
    </source>
</evidence>
<evidence type="ECO:0000259" key="8">
    <source>
        <dbReference type="Pfam" id="PF16874"/>
    </source>
</evidence>
<accession>A0A926E3E8</accession>
<dbReference type="PANTHER" id="PTHR43053:SF3">
    <property type="entry name" value="ALPHA-GALACTOSIDASE C-RELATED"/>
    <property type="match status" value="1"/>
</dbReference>
<evidence type="ECO:0000256" key="7">
    <source>
        <dbReference type="PIRSR" id="PIRSR005536-2"/>
    </source>
</evidence>
<feature type="domain" description="Glycosyl hydrolase family 36 C-terminal" evidence="8">
    <location>
        <begin position="652"/>
        <end position="730"/>
    </location>
</feature>
<dbReference type="Proteomes" id="UP000610760">
    <property type="component" value="Unassembled WGS sequence"/>
</dbReference>
<dbReference type="EC" id="3.2.1.22" evidence="2 5"/>
<sequence>MKITFDKTRQIFHLQTQNVSYVMKVAFDRYLLHLYWGKRVQNGAYLDYLMEEMNQRLSFYPVAPKTQNFCLGTAPQEVPTYGSGDYRGPAIECRLANGSEILALWYKDYKIIKGKPSLPGLPSTYVEEKEEALTLQVTLHDDAANLDVILNYSIFEGSDAIVRSTQVVNCGCDNVILDRVFSFNVDLPQSANYRFLQLAGNWGNERNICTTPLRQGTQSIESTRGASSHFENPFLALLAPGTDEQQGEVFGFSLVYSGSFRMSTELDMLDFARVQGGIHPQNFSWKLCPGESFTAPEAVLTFSDQGLNAMSHIYHELYQKRLCRGKFRDQERPVLINSWEAAYFDITEEKLLKLAKEAANLGIELFVMDDGWFGKRDNDRCSLGDWVVDERKLPGGIQGITDKMKSLGIQFGLWVEPEMVSPDSDLFRAHPDWCLHVPQRESSQGRQQLVLDLSRDDVCDYVIDAMTNVFGSADLSYVKWDYNRNLSEIGSAALPADQQGETAHRYILGLYRIMEALVTRFPDILFESCSGGGGRFDPGMLYYMPQVWTSDNSDAIARTKIQYGTSLVYPISTMGAHVSAVPNHQLHRTTPLDTRANVAYFGAFGYELELLQLSDEEKDEIKKQVAFYKEIRGLVQFGDFYRLVNPFDAGTAAWMSVSKAKDQAFAVYVYHLIHLEQPNYRLKLQGLDPEALYKVEGNEKTLTLPGDILMNAGILVPRPKKDFESHCYHLKKVVE</sequence>
<dbReference type="InterPro" id="IPR013785">
    <property type="entry name" value="Aldolase_TIM"/>
</dbReference>
<dbReference type="CDD" id="cd14791">
    <property type="entry name" value="GH36"/>
    <property type="match status" value="1"/>
</dbReference>
<dbReference type="Pfam" id="PF16875">
    <property type="entry name" value="Glyco_hydro_36N"/>
    <property type="match status" value="1"/>
</dbReference>
<dbReference type="Gene3D" id="3.20.20.70">
    <property type="entry name" value="Aldolase class I"/>
    <property type="match status" value="1"/>
</dbReference>
<dbReference type="InterPro" id="IPR017853">
    <property type="entry name" value="GH"/>
</dbReference>
<name>A0A926E3E8_9FIRM</name>
<feature type="binding site" evidence="7">
    <location>
        <position position="202"/>
    </location>
    <ligand>
        <name>substrate</name>
    </ligand>
</feature>